<name>A0A8X6U2E1_NEPPI</name>
<proteinExistence type="predicted"/>
<evidence type="ECO:0000313" key="1">
    <source>
        <dbReference type="EMBL" id="GFT71554.1"/>
    </source>
</evidence>
<reference evidence="1" key="1">
    <citation type="submission" date="2020-08" db="EMBL/GenBank/DDBJ databases">
        <title>Multicomponent nature underlies the extraordinary mechanical properties of spider dragline silk.</title>
        <authorList>
            <person name="Kono N."/>
            <person name="Nakamura H."/>
            <person name="Mori M."/>
            <person name="Yoshida Y."/>
            <person name="Ohtoshi R."/>
            <person name="Malay A.D."/>
            <person name="Moran D.A.P."/>
            <person name="Tomita M."/>
            <person name="Numata K."/>
            <person name="Arakawa K."/>
        </authorList>
    </citation>
    <scope>NUCLEOTIDE SEQUENCE</scope>
</reference>
<gene>
    <name evidence="1" type="ORF">NPIL_59761</name>
</gene>
<comment type="caution">
    <text evidence="1">The sequence shown here is derived from an EMBL/GenBank/DDBJ whole genome shotgun (WGS) entry which is preliminary data.</text>
</comment>
<feature type="non-terminal residue" evidence="1">
    <location>
        <position position="1"/>
    </location>
</feature>
<organism evidence="1 2">
    <name type="scientific">Nephila pilipes</name>
    <name type="common">Giant wood spider</name>
    <name type="synonym">Nephila maculata</name>
    <dbReference type="NCBI Taxonomy" id="299642"/>
    <lineage>
        <taxon>Eukaryota</taxon>
        <taxon>Metazoa</taxon>
        <taxon>Ecdysozoa</taxon>
        <taxon>Arthropoda</taxon>
        <taxon>Chelicerata</taxon>
        <taxon>Arachnida</taxon>
        <taxon>Araneae</taxon>
        <taxon>Araneomorphae</taxon>
        <taxon>Entelegynae</taxon>
        <taxon>Araneoidea</taxon>
        <taxon>Nephilidae</taxon>
        <taxon>Nephila</taxon>
    </lineage>
</organism>
<protein>
    <submittedName>
        <fullName evidence="1">Uncharacterized protein</fullName>
    </submittedName>
</protein>
<accession>A0A8X6U2E1</accession>
<dbReference type="Proteomes" id="UP000887013">
    <property type="component" value="Unassembled WGS sequence"/>
</dbReference>
<sequence>MNAGTVPANEAQCESVEIMKCLTSKSQAANEGRLFFPDTQQKLRDYC</sequence>
<evidence type="ECO:0000313" key="2">
    <source>
        <dbReference type="Proteomes" id="UP000887013"/>
    </source>
</evidence>
<dbReference type="AlphaFoldDB" id="A0A8X6U2E1"/>
<keyword evidence="2" id="KW-1185">Reference proteome</keyword>
<dbReference type="EMBL" id="BMAW01070049">
    <property type="protein sequence ID" value="GFT71554.1"/>
    <property type="molecule type" value="Genomic_DNA"/>
</dbReference>